<evidence type="ECO:0000313" key="4">
    <source>
        <dbReference type="Proteomes" id="UP000245489"/>
    </source>
</evidence>
<feature type="domain" description="SGNH hydrolase-type esterase" evidence="2">
    <location>
        <begin position="57"/>
        <end position="203"/>
    </location>
</feature>
<comment type="caution">
    <text evidence="3">The sequence shown here is derived from an EMBL/GenBank/DDBJ whole genome shotgun (WGS) entry which is preliminary data.</text>
</comment>
<dbReference type="AlphaFoldDB" id="A0A316EHR7"/>
<protein>
    <submittedName>
        <fullName evidence="3">GDSL-like lipase/acylhydrolase family protein</fullName>
    </submittedName>
</protein>
<dbReference type="Proteomes" id="UP000245489">
    <property type="component" value="Unassembled WGS sequence"/>
</dbReference>
<dbReference type="PANTHER" id="PTHR30383">
    <property type="entry name" value="THIOESTERASE 1/PROTEASE 1/LYSOPHOSPHOLIPASE L1"/>
    <property type="match status" value="1"/>
</dbReference>
<feature type="chain" id="PRO_5016378277" evidence="1">
    <location>
        <begin position="20"/>
        <end position="217"/>
    </location>
</feature>
<evidence type="ECO:0000313" key="3">
    <source>
        <dbReference type="EMBL" id="PWK29347.1"/>
    </source>
</evidence>
<proteinExistence type="predicted"/>
<feature type="signal peptide" evidence="1">
    <location>
        <begin position="1"/>
        <end position="19"/>
    </location>
</feature>
<sequence length="217" mass="25208">MKKIIFTCFYLLLSYVSIAQNFIAEIKAFEKEDSISMPKPNEILLVGSSSFRIWKGFKEDLAGFPVTNRGFGGSQMSDVNGYFERIVTKYQPNLILVYEGDNDLNAGKSPETVLADYQSFGDKIKAQLPNTKVIFMSVRPSLARLKLKNEQAIFNKSLKKYCKHNKRFYYMNIQKEFYLPNGDLMTDIFLEDKLHLNPKGYQIWTNAIRKVLKKYYK</sequence>
<reference evidence="3 4" key="1">
    <citation type="submission" date="2018-05" db="EMBL/GenBank/DDBJ databases">
        <title>Genomic Encyclopedia of Archaeal and Bacterial Type Strains, Phase II (KMG-II): from individual species to whole genera.</title>
        <authorList>
            <person name="Goeker M."/>
        </authorList>
    </citation>
    <scope>NUCLEOTIDE SEQUENCE [LARGE SCALE GENOMIC DNA]</scope>
    <source>
        <strain evidence="3 4">DSM 22214</strain>
    </source>
</reference>
<gene>
    <name evidence="3" type="ORF">LV89_00187</name>
</gene>
<dbReference type="InterPro" id="IPR051532">
    <property type="entry name" value="Ester_Hydrolysis_Enzymes"/>
</dbReference>
<dbReference type="EMBL" id="QGGO01000001">
    <property type="protein sequence ID" value="PWK29347.1"/>
    <property type="molecule type" value="Genomic_DNA"/>
</dbReference>
<dbReference type="InterPro" id="IPR036514">
    <property type="entry name" value="SGNH_hydro_sf"/>
</dbReference>
<dbReference type="SUPFAM" id="SSF52266">
    <property type="entry name" value="SGNH hydrolase"/>
    <property type="match status" value="1"/>
</dbReference>
<name>A0A316EHR7_9BACT</name>
<accession>A0A316EHR7</accession>
<keyword evidence="1" id="KW-0732">Signal</keyword>
<dbReference type="PANTHER" id="PTHR30383:SF5">
    <property type="entry name" value="SGNH HYDROLASE-TYPE ESTERASE DOMAIN-CONTAINING PROTEIN"/>
    <property type="match status" value="1"/>
</dbReference>
<dbReference type="InterPro" id="IPR013830">
    <property type="entry name" value="SGNH_hydro"/>
</dbReference>
<dbReference type="Gene3D" id="3.40.50.1110">
    <property type="entry name" value="SGNH hydrolase"/>
    <property type="match status" value="1"/>
</dbReference>
<dbReference type="OrthoDB" id="9790057at2"/>
<dbReference type="Pfam" id="PF13472">
    <property type="entry name" value="Lipase_GDSL_2"/>
    <property type="match status" value="1"/>
</dbReference>
<keyword evidence="4" id="KW-1185">Reference proteome</keyword>
<dbReference type="RefSeq" id="WP_109740976.1">
    <property type="nucleotide sequence ID" value="NZ_QGGO01000001.1"/>
</dbReference>
<evidence type="ECO:0000256" key="1">
    <source>
        <dbReference type="SAM" id="SignalP"/>
    </source>
</evidence>
<keyword evidence="3" id="KW-0378">Hydrolase</keyword>
<organism evidence="3 4">
    <name type="scientific">Arcicella aurantiaca</name>
    <dbReference type="NCBI Taxonomy" id="591202"/>
    <lineage>
        <taxon>Bacteria</taxon>
        <taxon>Pseudomonadati</taxon>
        <taxon>Bacteroidota</taxon>
        <taxon>Cytophagia</taxon>
        <taxon>Cytophagales</taxon>
        <taxon>Flectobacillaceae</taxon>
        <taxon>Arcicella</taxon>
    </lineage>
</organism>
<evidence type="ECO:0000259" key="2">
    <source>
        <dbReference type="Pfam" id="PF13472"/>
    </source>
</evidence>
<dbReference type="GO" id="GO:0004622">
    <property type="term" value="F:phosphatidylcholine lysophospholipase activity"/>
    <property type="evidence" value="ECO:0007669"/>
    <property type="project" value="TreeGrafter"/>
</dbReference>